<evidence type="ECO:0000313" key="7">
    <source>
        <dbReference type="EMBL" id="KAA3527937.1"/>
    </source>
</evidence>
<reference evidence="7 9" key="1">
    <citation type="submission" date="2018-08" db="EMBL/GenBank/DDBJ databases">
        <title>Genome sequencing of Agrobacterium vitis strain ICMP 10754.</title>
        <authorList>
            <person name="Visnovsky S.B."/>
            <person name="Pitman A.R."/>
        </authorList>
    </citation>
    <scope>NUCLEOTIDE SEQUENCE [LARGE SCALE GENOMIC DNA]</scope>
    <source>
        <strain evidence="7 9">ICMP 10754</strain>
    </source>
</reference>
<dbReference type="OrthoDB" id="5293556at2"/>
<dbReference type="PRINTS" id="PR00455">
    <property type="entry name" value="HTHTETR"/>
</dbReference>
<keyword evidence="3" id="KW-0804">Transcription</keyword>
<evidence type="ECO:0000256" key="4">
    <source>
        <dbReference type="PROSITE-ProRule" id="PRU00335"/>
    </source>
</evidence>
<evidence type="ECO:0000256" key="2">
    <source>
        <dbReference type="ARBA" id="ARBA00023125"/>
    </source>
</evidence>
<feature type="DNA-binding region" description="H-T-H motif" evidence="4">
    <location>
        <begin position="51"/>
        <end position="70"/>
    </location>
</feature>
<reference evidence="8 10" key="2">
    <citation type="submission" date="2019-12" db="EMBL/GenBank/DDBJ databases">
        <title>Whole-genome sequencing of Allorhizobium vitis.</title>
        <authorList>
            <person name="Gan H.M."/>
            <person name="Szegedi E."/>
            <person name="Burr T."/>
            <person name="Savka M.A."/>
        </authorList>
    </citation>
    <scope>NUCLEOTIDE SEQUENCE [LARGE SCALE GENOMIC DNA]</scope>
    <source>
        <strain evidence="8 10">CG516</strain>
    </source>
</reference>
<evidence type="ECO:0000256" key="3">
    <source>
        <dbReference type="ARBA" id="ARBA00023163"/>
    </source>
</evidence>
<keyword evidence="2 4" id="KW-0238">DNA-binding</keyword>
<dbReference type="AlphaFoldDB" id="A0A368P2E7"/>
<dbReference type="PANTHER" id="PTHR30055">
    <property type="entry name" value="HTH-TYPE TRANSCRIPTIONAL REGULATOR RUTR"/>
    <property type="match status" value="1"/>
</dbReference>
<comment type="caution">
    <text evidence="7">The sequence shown here is derived from an EMBL/GenBank/DDBJ whole genome shotgun (WGS) entry which is preliminary data.</text>
</comment>
<dbReference type="SUPFAM" id="SSF48498">
    <property type="entry name" value="Tetracyclin repressor-like, C-terminal domain"/>
    <property type="match status" value="1"/>
</dbReference>
<dbReference type="EMBL" id="QUSG01000005">
    <property type="protein sequence ID" value="KAA3527937.1"/>
    <property type="molecule type" value="Genomic_DNA"/>
</dbReference>
<dbReference type="GeneID" id="60680203"/>
<name>A0A368P2E7_AGRVI</name>
<dbReference type="EMBL" id="WPHR01000027">
    <property type="protein sequence ID" value="MUZ75330.1"/>
    <property type="molecule type" value="Genomic_DNA"/>
</dbReference>
<dbReference type="Proteomes" id="UP000477951">
    <property type="component" value="Unassembled WGS sequence"/>
</dbReference>
<accession>A0A368P2E7</accession>
<keyword evidence="1" id="KW-0805">Transcription regulation</keyword>
<feature type="domain" description="HTH tetR-type" evidence="6">
    <location>
        <begin position="28"/>
        <end position="88"/>
    </location>
</feature>
<feature type="region of interest" description="Disordered" evidence="5">
    <location>
        <begin position="1"/>
        <end position="24"/>
    </location>
</feature>
<dbReference type="GO" id="GO:0003700">
    <property type="term" value="F:DNA-binding transcription factor activity"/>
    <property type="evidence" value="ECO:0007669"/>
    <property type="project" value="TreeGrafter"/>
</dbReference>
<dbReference type="PROSITE" id="PS50977">
    <property type="entry name" value="HTH_TETR_2"/>
    <property type="match status" value="1"/>
</dbReference>
<dbReference type="InterPro" id="IPR036271">
    <property type="entry name" value="Tet_transcr_reg_TetR-rel_C_sf"/>
</dbReference>
<dbReference type="SUPFAM" id="SSF46689">
    <property type="entry name" value="Homeodomain-like"/>
    <property type="match status" value="1"/>
</dbReference>
<evidence type="ECO:0000259" key="6">
    <source>
        <dbReference type="PROSITE" id="PS50977"/>
    </source>
</evidence>
<dbReference type="InterPro" id="IPR050109">
    <property type="entry name" value="HTH-type_TetR-like_transc_reg"/>
</dbReference>
<dbReference type="Proteomes" id="UP000436911">
    <property type="component" value="Unassembled WGS sequence"/>
</dbReference>
<evidence type="ECO:0000256" key="1">
    <source>
        <dbReference type="ARBA" id="ARBA00023015"/>
    </source>
</evidence>
<dbReference type="PANTHER" id="PTHR30055:SF234">
    <property type="entry name" value="HTH-TYPE TRANSCRIPTIONAL REGULATOR BETI"/>
    <property type="match status" value="1"/>
</dbReference>
<dbReference type="InterPro" id="IPR001647">
    <property type="entry name" value="HTH_TetR"/>
</dbReference>
<evidence type="ECO:0000313" key="8">
    <source>
        <dbReference type="EMBL" id="MUZ75330.1"/>
    </source>
</evidence>
<organism evidence="7 9">
    <name type="scientific">Agrobacterium vitis</name>
    <name type="common">Rhizobium vitis</name>
    <dbReference type="NCBI Taxonomy" id="373"/>
    <lineage>
        <taxon>Bacteria</taxon>
        <taxon>Pseudomonadati</taxon>
        <taxon>Pseudomonadota</taxon>
        <taxon>Alphaproteobacteria</taxon>
        <taxon>Hyphomicrobiales</taxon>
        <taxon>Rhizobiaceae</taxon>
        <taxon>Rhizobium/Agrobacterium group</taxon>
        <taxon>Agrobacterium</taxon>
    </lineage>
</organism>
<proteinExistence type="predicted"/>
<dbReference type="Gene3D" id="1.10.357.10">
    <property type="entry name" value="Tetracycline Repressor, domain 2"/>
    <property type="match status" value="1"/>
</dbReference>
<dbReference type="RefSeq" id="WP_060716048.1">
    <property type="nucleotide sequence ID" value="NZ_AP023269.1"/>
</dbReference>
<gene>
    <name evidence="7" type="ORF">DXT89_11795</name>
    <name evidence="8" type="ORF">GOZ90_21815</name>
</gene>
<evidence type="ECO:0000313" key="9">
    <source>
        <dbReference type="Proteomes" id="UP000436911"/>
    </source>
</evidence>
<dbReference type="Pfam" id="PF00440">
    <property type="entry name" value="TetR_N"/>
    <property type="match status" value="1"/>
</dbReference>
<protein>
    <submittedName>
        <fullName evidence="8">TetR family transcriptional regulator</fullName>
    </submittedName>
    <submittedName>
        <fullName evidence="7">TetR/AcrR family transcriptional regulator</fullName>
    </submittedName>
</protein>
<sequence>MARQDISDAGLPPVDTVAGRRRNSVKGAARREEILQAALNRFAKDGFQNAAIADIAEDVGLSLPGLLHYFPTKVDLLLAILERRDKETAPDLNKKTPHWRDFLGLLVEVTNQNMQSEGVVRAFSILNAESLLAGHPAQAWFHKRSLQLRHKLASIFAEGILNHEIKSDIDPQGIATEIIGLMDGLQMLWLRLPDSTDMGVLFSAYVERLIASIEVAEKP</sequence>
<dbReference type="GO" id="GO:0000976">
    <property type="term" value="F:transcription cis-regulatory region binding"/>
    <property type="evidence" value="ECO:0007669"/>
    <property type="project" value="TreeGrafter"/>
</dbReference>
<evidence type="ECO:0000256" key="5">
    <source>
        <dbReference type="SAM" id="MobiDB-lite"/>
    </source>
</evidence>
<evidence type="ECO:0000313" key="10">
    <source>
        <dbReference type="Proteomes" id="UP000477951"/>
    </source>
</evidence>
<dbReference type="InterPro" id="IPR009057">
    <property type="entry name" value="Homeodomain-like_sf"/>
</dbReference>